<protein>
    <submittedName>
        <fullName evidence="1">Uncharacterized protein</fullName>
    </submittedName>
</protein>
<name>A0A4P2PUT6_SORCE</name>
<sequence length="303" mass="33687">MTERSATPPEQPRASLSLHDVLSEHAVAALDRLDVRRDPAGTCAPRELARMLTERGLPVHEPVLELEARAGGVTLGGKTPLVTYRALSAHPDFGRSEALVCGEELLLPIDGSGMLEFWMDREGTIYRGWPESPPWDPEDSGFCAPIYASYTTMFERFAFQREPWWGMSAGLDDGYRCSLTIHGRSLGDALAQALEVPAFRPAWDRFARIWHDRTAHIEEANVPGYRAHTRADLLSTDQLVRALEVMAPVMAQAPLSIGLPEHAAAQPGEREIRRFRCLRPGDRPVDVLVHGGPGKYRIEIRPL</sequence>
<reference evidence="1 2" key="1">
    <citation type="submission" date="2015-09" db="EMBL/GenBank/DDBJ databases">
        <title>Sorangium comparison.</title>
        <authorList>
            <person name="Zaburannyi N."/>
            <person name="Bunk B."/>
            <person name="Overmann J."/>
            <person name="Mueller R."/>
        </authorList>
    </citation>
    <scope>NUCLEOTIDE SEQUENCE [LARGE SCALE GENOMIC DNA]</scope>
    <source>
        <strain evidence="1 2">So ceGT47</strain>
    </source>
</reference>
<evidence type="ECO:0000313" key="1">
    <source>
        <dbReference type="EMBL" id="AUX20444.1"/>
    </source>
</evidence>
<dbReference type="RefSeq" id="WP_129345617.1">
    <property type="nucleotide sequence ID" value="NZ_CP012670.1"/>
</dbReference>
<organism evidence="1 2">
    <name type="scientific">Sorangium cellulosum</name>
    <name type="common">Polyangium cellulosum</name>
    <dbReference type="NCBI Taxonomy" id="56"/>
    <lineage>
        <taxon>Bacteria</taxon>
        <taxon>Pseudomonadati</taxon>
        <taxon>Myxococcota</taxon>
        <taxon>Polyangia</taxon>
        <taxon>Polyangiales</taxon>
        <taxon>Polyangiaceae</taxon>
        <taxon>Sorangium</taxon>
    </lineage>
</organism>
<dbReference type="EMBL" id="CP012670">
    <property type="protein sequence ID" value="AUX20444.1"/>
    <property type="molecule type" value="Genomic_DNA"/>
</dbReference>
<dbReference type="Proteomes" id="UP000295781">
    <property type="component" value="Chromosome"/>
</dbReference>
<proteinExistence type="predicted"/>
<accession>A0A4P2PUT6</accession>
<evidence type="ECO:0000313" key="2">
    <source>
        <dbReference type="Proteomes" id="UP000295781"/>
    </source>
</evidence>
<gene>
    <name evidence="1" type="ORF">SOCEGT47_009130</name>
</gene>
<dbReference type="AlphaFoldDB" id="A0A4P2PUT6"/>